<dbReference type="EMBL" id="JH930476">
    <property type="protein sequence ID" value="EKM51701.1"/>
    <property type="molecule type" value="Genomic_DNA"/>
</dbReference>
<dbReference type="KEGG" id="pco:PHACADRAFT_127502"/>
<evidence type="ECO:0000313" key="2">
    <source>
        <dbReference type="EMBL" id="EKM51701.1"/>
    </source>
</evidence>
<organism evidence="2 3">
    <name type="scientific">Phanerochaete carnosa (strain HHB-10118-sp)</name>
    <name type="common">White-rot fungus</name>
    <name type="synonym">Peniophora carnosa</name>
    <dbReference type="NCBI Taxonomy" id="650164"/>
    <lineage>
        <taxon>Eukaryota</taxon>
        <taxon>Fungi</taxon>
        <taxon>Dikarya</taxon>
        <taxon>Basidiomycota</taxon>
        <taxon>Agaricomycotina</taxon>
        <taxon>Agaricomycetes</taxon>
        <taxon>Polyporales</taxon>
        <taxon>Phanerochaetaceae</taxon>
        <taxon>Phanerochaete</taxon>
    </lineage>
</organism>
<dbReference type="InterPro" id="IPR036282">
    <property type="entry name" value="Glutathione-S-Trfase_C_sf"/>
</dbReference>
<dbReference type="InterPro" id="IPR054416">
    <property type="entry name" value="GST_UstS-like_C"/>
</dbReference>
<dbReference type="AlphaFoldDB" id="K5UPJ0"/>
<protein>
    <recommendedName>
        <fullName evidence="1">GST N-terminal domain-containing protein</fullName>
    </recommendedName>
</protein>
<name>K5UPJ0_PHACS</name>
<dbReference type="OrthoDB" id="4951845at2759"/>
<dbReference type="RefSeq" id="XP_007399508.1">
    <property type="nucleotide sequence ID" value="XM_007399446.1"/>
</dbReference>
<keyword evidence="3" id="KW-1185">Reference proteome</keyword>
<dbReference type="Gene3D" id="3.40.30.10">
    <property type="entry name" value="Glutaredoxin"/>
    <property type="match status" value="1"/>
</dbReference>
<dbReference type="SUPFAM" id="SSF47616">
    <property type="entry name" value="GST C-terminal domain-like"/>
    <property type="match status" value="1"/>
</dbReference>
<reference evidence="2 3" key="1">
    <citation type="journal article" date="2012" name="BMC Genomics">
        <title>Comparative genomics of the white-rot fungi, Phanerochaete carnosa and P. chrysosporium, to elucidate the genetic basis of the distinct wood types they colonize.</title>
        <authorList>
            <person name="Suzuki H."/>
            <person name="MacDonald J."/>
            <person name="Syed K."/>
            <person name="Salamov A."/>
            <person name="Hori C."/>
            <person name="Aerts A."/>
            <person name="Henrissat B."/>
            <person name="Wiebenga A."/>
            <person name="vanKuyk P.A."/>
            <person name="Barry K."/>
            <person name="Lindquist E."/>
            <person name="LaButti K."/>
            <person name="Lapidus A."/>
            <person name="Lucas S."/>
            <person name="Coutinho P."/>
            <person name="Gong Y."/>
            <person name="Samejima M."/>
            <person name="Mahadevan R."/>
            <person name="Abou-Zaid M."/>
            <person name="de Vries R.P."/>
            <person name="Igarashi K."/>
            <person name="Yadav J.S."/>
            <person name="Grigoriev I.V."/>
            <person name="Master E.R."/>
        </authorList>
    </citation>
    <scope>NUCLEOTIDE SEQUENCE [LARGE SCALE GENOMIC DNA]</scope>
    <source>
        <strain evidence="2 3">HHB-10118-sp</strain>
    </source>
</reference>
<sequence length="252" mass="29297">MSSEPIVLYDIPGSEYACMSWSPNVWRSRYVLNYKGLKYRTEWTEYPDIEDLCKKIGAPPTDKKRDGRDHYTLPVIYDPNTKSVVADSDEIVKYLEKTYPNTPKLFPEGTSALQHAFHQLVRPTVMNPILHIVVARVWKLLRPKSQEYFRETREVSFGKRLEEIGSEDDWKTLESGLERVKNCLDTNGEGKNLLLMGDRITWADFLLASVLIWLRVAAGEGSEDWRRLVSLHGGRWAEFMEQFAKYEFIDIN</sequence>
<dbReference type="InParanoid" id="K5UPJ0"/>
<gene>
    <name evidence="2" type="ORF">PHACADRAFT_127502</name>
</gene>
<dbReference type="InterPro" id="IPR004045">
    <property type="entry name" value="Glutathione_S-Trfase_N"/>
</dbReference>
<proteinExistence type="predicted"/>
<dbReference type="Pfam" id="PF22041">
    <property type="entry name" value="GST_C_7"/>
    <property type="match status" value="1"/>
</dbReference>
<dbReference type="HOGENOM" id="CLU_011226_4_0_1"/>
<dbReference type="SUPFAM" id="SSF52833">
    <property type="entry name" value="Thioredoxin-like"/>
    <property type="match status" value="1"/>
</dbReference>
<dbReference type="PROSITE" id="PS50404">
    <property type="entry name" value="GST_NTER"/>
    <property type="match status" value="1"/>
</dbReference>
<dbReference type="Pfam" id="PF13409">
    <property type="entry name" value="GST_N_2"/>
    <property type="match status" value="1"/>
</dbReference>
<dbReference type="GeneID" id="18908079"/>
<feature type="domain" description="GST N-terminal" evidence="1">
    <location>
        <begin position="12"/>
        <end position="103"/>
    </location>
</feature>
<evidence type="ECO:0000313" key="3">
    <source>
        <dbReference type="Proteomes" id="UP000008370"/>
    </source>
</evidence>
<evidence type="ECO:0000259" key="1">
    <source>
        <dbReference type="PROSITE" id="PS50404"/>
    </source>
</evidence>
<accession>K5UPJ0</accession>
<dbReference type="Proteomes" id="UP000008370">
    <property type="component" value="Unassembled WGS sequence"/>
</dbReference>
<dbReference type="Gene3D" id="1.20.1050.10">
    <property type="match status" value="1"/>
</dbReference>
<dbReference type="InterPro" id="IPR036249">
    <property type="entry name" value="Thioredoxin-like_sf"/>
</dbReference>